<evidence type="ECO:0000313" key="2">
    <source>
        <dbReference type="EMBL" id="OCO82669.1"/>
    </source>
</evidence>
<keyword evidence="1" id="KW-1133">Transmembrane helix</keyword>
<reference evidence="3" key="1">
    <citation type="submission" date="2016-04" db="EMBL/GenBank/DDBJ databases">
        <authorList>
            <person name="Osei Sekyere J."/>
            <person name="Sivertsen A."/>
            <person name="Pedersen A.T."/>
            <person name="Sundsfjord A."/>
        </authorList>
    </citation>
    <scope>NUCLEOTIDE SEQUENCE [LARGE SCALE GENOMIC DNA]</scope>
    <source>
        <strain evidence="3">945174350</strain>
    </source>
</reference>
<dbReference type="AlphaFoldDB" id="A0A2F0PF37"/>
<comment type="caution">
    <text evidence="2">The sequence shown here is derived from an EMBL/GenBank/DDBJ whole genome shotgun (WGS) entry which is preliminary data.</text>
</comment>
<name>A0A2F0PF37_SERMA</name>
<dbReference type="EMBL" id="LJEX02000112">
    <property type="protein sequence ID" value="OCO82669.1"/>
    <property type="molecule type" value="Genomic_DNA"/>
</dbReference>
<dbReference type="Proteomes" id="UP000050489">
    <property type="component" value="Unassembled WGS sequence"/>
</dbReference>
<sequence>MPVSNYCQAQPDCYVRFDWGGISLEGEFFSYEEYGRDIDPKWGYIRPFDRAIRQQLIDNLQATHGIDLLTFITSQGDLITCDAFVTHKDLQAAHQVLVESFDFVDESELITERGHIGNCRIDLIRRQYIVGSNLKGPKESLDNLNAEFLKWVTPFYTPLRYERKWLTKHHKGLLRFGALVAVAVFAYIHYG</sequence>
<proteinExistence type="predicted"/>
<keyword evidence="1" id="KW-0472">Membrane</keyword>
<evidence type="ECO:0000313" key="3">
    <source>
        <dbReference type="Proteomes" id="UP000050489"/>
    </source>
</evidence>
<organism evidence="2 3">
    <name type="scientific">Serratia marcescens</name>
    <dbReference type="NCBI Taxonomy" id="615"/>
    <lineage>
        <taxon>Bacteria</taxon>
        <taxon>Pseudomonadati</taxon>
        <taxon>Pseudomonadota</taxon>
        <taxon>Gammaproteobacteria</taxon>
        <taxon>Enterobacterales</taxon>
        <taxon>Yersiniaceae</taxon>
        <taxon>Serratia</taxon>
    </lineage>
</organism>
<evidence type="ECO:0000256" key="1">
    <source>
        <dbReference type="SAM" id="Phobius"/>
    </source>
</evidence>
<keyword evidence="1" id="KW-0812">Transmembrane</keyword>
<protein>
    <submittedName>
        <fullName evidence="2">Uncharacterized protein</fullName>
    </submittedName>
</protein>
<feature type="transmembrane region" description="Helical" evidence="1">
    <location>
        <begin position="173"/>
        <end position="190"/>
    </location>
</feature>
<gene>
    <name evidence="2" type="ORF">AN695_0221540</name>
</gene>
<dbReference type="RefSeq" id="WP_055316676.1">
    <property type="nucleotide sequence ID" value="NZ_CADDTT010000065.1"/>
</dbReference>
<accession>A0A2F0PF37</accession>